<proteinExistence type="inferred from homology"/>
<dbReference type="RefSeq" id="XP_040695369.1">
    <property type="nucleotide sequence ID" value="XM_040831791.1"/>
</dbReference>
<dbReference type="GeneID" id="63747639"/>
<feature type="compositionally biased region" description="Low complexity" evidence="2">
    <location>
        <begin position="17"/>
        <end position="33"/>
    </location>
</feature>
<dbReference type="Gene3D" id="2.60.120.620">
    <property type="entry name" value="q2cbj1_9rhob like domain"/>
    <property type="match status" value="1"/>
</dbReference>
<protein>
    <recommendedName>
        <fullName evidence="3">Fe2OG dioxygenase domain-containing protein</fullName>
    </recommendedName>
</protein>
<accession>A0A1L9S3H9</accession>
<keyword evidence="1" id="KW-0479">Metal-binding</keyword>
<dbReference type="STRING" id="1073089.A0A1L9S3H9"/>
<evidence type="ECO:0000313" key="4">
    <source>
        <dbReference type="EMBL" id="OJJ41693.1"/>
    </source>
</evidence>
<evidence type="ECO:0000256" key="2">
    <source>
        <dbReference type="SAM" id="MobiDB-lite"/>
    </source>
</evidence>
<dbReference type="PROSITE" id="PS51471">
    <property type="entry name" value="FE2OG_OXY"/>
    <property type="match status" value="1"/>
</dbReference>
<comment type="similarity">
    <text evidence="1">Belongs to the iron/ascorbate-dependent oxidoreductase family.</text>
</comment>
<dbReference type="EMBL" id="KV878209">
    <property type="protein sequence ID" value="OJJ41693.1"/>
    <property type="molecule type" value="Genomic_DNA"/>
</dbReference>
<dbReference type="GO" id="GO:0016491">
    <property type="term" value="F:oxidoreductase activity"/>
    <property type="evidence" value="ECO:0007669"/>
    <property type="project" value="UniProtKB-KW"/>
</dbReference>
<reference evidence="5" key="1">
    <citation type="journal article" date="2017" name="Genome Biol.">
        <title>Comparative genomics reveals high biological diversity and specific adaptations in the industrially and medically important fungal genus Aspergillus.</title>
        <authorList>
            <person name="de Vries R.P."/>
            <person name="Riley R."/>
            <person name="Wiebenga A."/>
            <person name="Aguilar-Osorio G."/>
            <person name="Amillis S."/>
            <person name="Uchima C.A."/>
            <person name="Anderluh G."/>
            <person name="Asadollahi M."/>
            <person name="Askin M."/>
            <person name="Barry K."/>
            <person name="Battaglia E."/>
            <person name="Bayram O."/>
            <person name="Benocci T."/>
            <person name="Braus-Stromeyer S.A."/>
            <person name="Caldana C."/>
            <person name="Canovas D."/>
            <person name="Cerqueira G.C."/>
            <person name="Chen F."/>
            <person name="Chen W."/>
            <person name="Choi C."/>
            <person name="Clum A."/>
            <person name="Dos Santos R.A."/>
            <person name="Damasio A.R."/>
            <person name="Diallinas G."/>
            <person name="Emri T."/>
            <person name="Fekete E."/>
            <person name="Flipphi M."/>
            <person name="Freyberg S."/>
            <person name="Gallo A."/>
            <person name="Gournas C."/>
            <person name="Habgood R."/>
            <person name="Hainaut M."/>
            <person name="Harispe M.L."/>
            <person name="Henrissat B."/>
            <person name="Hilden K.S."/>
            <person name="Hope R."/>
            <person name="Hossain A."/>
            <person name="Karabika E."/>
            <person name="Karaffa L."/>
            <person name="Karanyi Z."/>
            <person name="Krasevec N."/>
            <person name="Kuo A."/>
            <person name="Kusch H."/>
            <person name="LaButti K."/>
            <person name="Lagendijk E.L."/>
            <person name="Lapidus A."/>
            <person name="Levasseur A."/>
            <person name="Lindquist E."/>
            <person name="Lipzen A."/>
            <person name="Logrieco A.F."/>
            <person name="MacCabe A."/>
            <person name="Maekelae M.R."/>
            <person name="Malavazi I."/>
            <person name="Melin P."/>
            <person name="Meyer V."/>
            <person name="Mielnichuk N."/>
            <person name="Miskei M."/>
            <person name="Molnar A.P."/>
            <person name="Mule G."/>
            <person name="Ngan C.Y."/>
            <person name="Orejas M."/>
            <person name="Orosz E."/>
            <person name="Ouedraogo J.P."/>
            <person name="Overkamp K.M."/>
            <person name="Park H.-S."/>
            <person name="Perrone G."/>
            <person name="Piumi F."/>
            <person name="Punt P.J."/>
            <person name="Ram A.F."/>
            <person name="Ramon A."/>
            <person name="Rauscher S."/>
            <person name="Record E."/>
            <person name="Riano-Pachon D.M."/>
            <person name="Robert V."/>
            <person name="Roehrig J."/>
            <person name="Ruller R."/>
            <person name="Salamov A."/>
            <person name="Salih N.S."/>
            <person name="Samson R.A."/>
            <person name="Sandor E."/>
            <person name="Sanguinetti M."/>
            <person name="Schuetze T."/>
            <person name="Sepcic K."/>
            <person name="Shelest E."/>
            <person name="Sherlock G."/>
            <person name="Sophianopoulou V."/>
            <person name="Squina F.M."/>
            <person name="Sun H."/>
            <person name="Susca A."/>
            <person name="Todd R.B."/>
            <person name="Tsang A."/>
            <person name="Unkles S.E."/>
            <person name="van de Wiele N."/>
            <person name="van Rossen-Uffink D."/>
            <person name="Oliveira J.V."/>
            <person name="Vesth T.C."/>
            <person name="Visser J."/>
            <person name="Yu J.-H."/>
            <person name="Zhou M."/>
            <person name="Andersen M.R."/>
            <person name="Archer D.B."/>
            <person name="Baker S.E."/>
            <person name="Benoit I."/>
            <person name="Brakhage A.A."/>
            <person name="Braus G.H."/>
            <person name="Fischer R."/>
            <person name="Frisvad J.C."/>
            <person name="Goldman G.H."/>
            <person name="Houbraken J."/>
            <person name="Oakley B."/>
            <person name="Pocsi I."/>
            <person name="Scazzocchio C."/>
            <person name="Seiboth B."/>
            <person name="vanKuyk P.A."/>
            <person name="Wortman J."/>
            <person name="Dyer P.S."/>
            <person name="Grigoriev I.V."/>
        </authorList>
    </citation>
    <scope>NUCLEOTIDE SEQUENCE [LARGE SCALE GENOMIC DNA]</scope>
    <source>
        <strain evidence="5">DTO 134E9</strain>
    </source>
</reference>
<dbReference type="PANTHER" id="PTHR33099">
    <property type="entry name" value="FE2OG DIOXYGENASE DOMAIN-CONTAINING PROTEIN"/>
    <property type="match status" value="1"/>
</dbReference>
<evidence type="ECO:0000313" key="5">
    <source>
        <dbReference type="Proteomes" id="UP000184383"/>
    </source>
</evidence>
<dbReference type="InterPro" id="IPR005123">
    <property type="entry name" value="Oxoglu/Fe-dep_dioxygenase_dom"/>
</dbReference>
<name>A0A1L9S3H9_ASPWE</name>
<evidence type="ECO:0000259" key="3">
    <source>
        <dbReference type="PROSITE" id="PS51471"/>
    </source>
</evidence>
<keyword evidence="5" id="KW-1185">Reference proteome</keyword>
<feature type="region of interest" description="Disordered" evidence="2">
    <location>
        <begin position="1"/>
        <end position="33"/>
    </location>
</feature>
<keyword evidence="1" id="KW-0560">Oxidoreductase</keyword>
<dbReference type="AlphaFoldDB" id="A0A1L9S3H9"/>
<dbReference type="VEuPathDB" id="FungiDB:ASPWEDRAFT_179400"/>
<dbReference type="Proteomes" id="UP000184383">
    <property type="component" value="Unassembled WGS sequence"/>
</dbReference>
<feature type="domain" description="Fe2OG dioxygenase" evidence="3">
    <location>
        <begin position="176"/>
        <end position="272"/>
    </location>
</feature>
<evidence type="ECO:0000256" key="1">
    <source>
        <dbReference type="RuleBase" id="RU003682"/>
    </source>
</evidence>
<feature type="compositionally biased region" description="Low complexity" evidence="2">
    <location>
        <begin position="1"/>
        <end position="10"/>
    </location>
</feature>
<organism evidence="4 5">
    <name type="scientific">Aspergillus wentii DTO 134E9</name>
    <dbReference type="NCBI Taxonomy" id="1073089"/>
    <lineage>
        <taxon>Eukaryota</taxon>
        <taxon>Fungi</taxon>
        <taxon>Dikarya</taxon>
        <taxon>Ascomycota</taxon>
        <taxon>Pezizomycotina</taxon>
        <taxon>Eurotiomycetes</taxon>
        <taxon>Eurotiomycetidae</taxon>
        <taxon>Eurotiales</taxon>
        <taxon>Aspergillaceae</taxon>
        <taxon>Aspergillus</taxon>
        <taxon>Aspergillus subgen. Cremei</taxon>
    </lineage>
</organism>
<gene>
    <name evidence="4" type="ORF">ASPWEDRAFT_179400</name>
</gene>
<dbReference type="OrthoDB" id="27483at2759"/>
<sequence>MPSPSPNGRSAGRRSSRSATRARNSSVSSLQQQAVQKACHELGGMIEGERSSSTFACGGTIPIGNMEEGNSPPVTIFWSTDRKPNSKKLVLPLGEEQDSSPNALKQLVSGCSPATFGRGEKDVLDQSYRLAGKLNFDQFSSTFHLPSFGILENIEQILLPSISTADENALQFRKLSADLYKLNVYSGPTGLFRKHVDTPRSANQVGSLVVCLPSPFEGGNLLVRHQEHEVNFDWGPASDLSIQWAAFYSDCEHEIKTITKGDRVTLTYNLCVTEPVGSLTLPKPIVDIKSLPLYEYLRDLIRQPGFLADGGALGIFCSHAYAHSSDTAATNLPRTLKGSDLVFYAVLKSIGIGVNVLPVMDMADWDRHGEPPSGNCVGNALYSYFTTDEGGYEEEYESKIAKRCWPYKIRRDITWLTAPKHLEYAFTHLAYGNEASTSTQYSYATIIAEFPSWNERIRQTFLTS</sequence>
<keyword evidence="1" id="KW-0408">Iron</keyword>
<dbReference type="GO" id="GO:0046872">
    <property type="term" value="F:metal ion binding"/>
    <property type="evidence" value="ECO:0007669"/>
    <property type="project" value="UniProtKB-KW"/>
</dbReference>
<dbReference type="PANTHER" id="PTHR33099:SF7">
    <property type="entry name" value="MYND-TYPE DOMAIN-CONTAINING PROTEIN"/>
    <property type="match status" value="1"/>
</dbReference>